<accession>A0A822YV42</accession>
<dbReference type="Pfam" id="PF25368">
    <property type="entry name" value="PUB10_N"/>
    <property type="match status" value="1"/>
</dbReference>
<organism evidence="2 3">
    <name type="scientific">Nelumbo nucifera</name>
    <name type="common">Sacred lotus</name>
    <dbReference type="NCBI Taxonomy" id="4432"/>
    <lineage>
        <taxon>Eukaryota</taxon>
        <taxon>Viridiplantae</taxon>
        <taxon>Streptophyta</taxon>
        <taxon>Embryophyta</taxon>
        <taxon>Tracheophyta</taxon>
        <taxon>Spermatophyta</taxon>
        <taxon>Magnoliopsida</taxon>
        <taxon>Proteales</taxon>
        <taxon>Nelumbonaceae</taxon>
        <taxon>Nelumbo</taxon>
    </lineage>
</organism>
<keyword evidence="3" id="KW-1185">Reference proteome</keyword>
<proteinExistence type="predicted"/>
<protein>
    <recommendedName>
        <fullName evidence="1">PUB 12/19-like N-terminal domain-containing protein</fullName>
    </recommendedName>
</protein>
<name>A0A822YV42_NELNU</name>
<reference evidence="2 3" key="1">
    <citation type="journal article" date="2020" name="Mol. Biol. Evol.">
        <title>Distinct Expression and Methylation Patterns for Genes with Different Fates following a Single Whole-Genome Duplication in Flowering Plants.</title>
        <authorList>
            <person name="Shi T."/>
            <person name="Rahmani R.S."/>
            <person name="Gugger P.F."/>
            <person name="Wang M."/>
            <person name="Li H."/>
            <person name="Zhang Y."/>
            <person name="Li Z."/>
            <person name="Wang Q."/>
            <person name="Van de Peer Y."/>
            <person name="Marchal K."/>
            <person name="Chen J."/>
        </authorList>
    </citation>
    <scope>NUCLEOTIDE SEQUENCE [LARGE SCALE GENOMIC DNA]</scope>
    <source>
        <tissue evidence="2">Leaf</tissue>
    </source>
</reference>
<feature type="domain" description="PUB 12/19-like N-terminal" evidence="1">
    <location>
        <begin position="58"/>
        <end position="162"/>
    </location>
</feature>
<comment type="caution">
    <text evidence="2">The sequence shown here is derived from an EMBL/GenBank/DDBJ whole genome shotgun (WGS) entry which is preliminary data.</text>
</comment>
<dbReference type="EMBL" id="DUZY01000004">
    <property type="protein sequence ID" value="DAD35963.1"/>
    <property type="molecule type" value="Genomic_DNA"/>
</dbReference>
<dbReference type="InterPro" id="IPR057623">
    <property type="entry name" value="PUB12-19-like_N"/>
</dbReference>
<gene>
    <name evidence="2" type="ORF">HUJ06_006603</name>
</gene>
<sequence>MASTAIFSSLRRRRTLSYEAFLSPVKLNNIGLVQMISIVANELISSFLHRVFPFQRENSRSLIWKIEVFVVLFDFLRDFGSTLSSTVVLCLKELYLLIYWPKTLLDYCSQSSRLWLLLQNSSISGHFHDLNQEISTLLDVLPLKELGLTPNVREHLELMGKQSKHEEPSYLSINMMKISDSTSTLSLFE</sequence>
<dbReference type="Proteomes" id="UP000607653">
    <property type="component" value="Unassembled WGS sequence"/>
</dbReference>
<evidence type="ECO:0000313" key="3">
    <source>
        <dbReference type="Proteomes" id="UP000607653"/>
    </source>
</evidence>
<evidence type="ECO:0000313" key="2">
    <source>
        <dbReference type="EMBL" id="DAD35963.1"/>
    </source>
</evidence>
<evidence type="ECO:0000259" key="1">
    <source>
        <dbReference type="Pfam" id="PF25368"/>
    </source>
</evidence>
<dbReference type="AlphaFoldDB" id="A0A822YV42"/>